<dbReference type="InterPro" id="IPR039740">
    <property type="entry name" value="CNOT10"/>
</dbReference>
<evidence type="ECO:0000313" key="2">
    <source>
        <dbReference type="EMBL" id="CAA2972148.1"/>
    </source>
</evidence>
<gene>
    <name evidence="2" type="ORF">OLEA9_A016082</name>
</gene>
<dbReference type="PANTHER" id="PTHR12979">
    <property type="entry name" value="CCR4-NOT TRANSCRIPTION COMPLEX SUBUNIT 10"/>
    <property type="match status" value="1"/>
</dbReference>
<dbReference type="EMBL" id="CACTIH010002040">
    <property type="protein sequence ID" value="CAA2972148.1"/>
    <property type="molecule type" value="Genomic_DNA"/>
</dbReference>
<dbReference type="GO" id="GO:0030014">
    <property type="term" value="C:CCR4-NOT complex"/>
    <property type="evidence" value="ECO:0007669"/>
    <property type="project" value="InterPro"/>
</dbReference>
<dbReference type="PANTHER" id="PTHR12979:SF5">
    <property type="entry name" value="CCR4-NOT TRANSCRIPTION COMPLEX SUBUNIT 10"/>
    <property type="match status" value="1"/>
</dbReference>
<dbReference type="AlphaFoldDB" id="A0A8S0R0I7"/>
<dbReference type="GO" id="GO:0006402">
    <property type="term" value="P:mRNA catabolic process"/>
    <property type="evidence" value="ECO:0007669"/>
    <property type="project" value="TreeGrafter"/>
</dbReference>
<evidence type="ECO:0000313" key="3">
    <source>
        <dbReference type="Proteomes" id="UP000594638"/>
    </source>
</evidence>
<evidence type="ECO:0000256" key="1">
    <source>
        <dbReference type="SAM" id="Phobius"/>
    </source>
</evidence>
<dbReference type="GO" id="GO:0017148">
    <property type="term" value="P:negative regulation of translation"/>
    <property type="evidence" value="ECO:0007669"/>
    <property type="project" value="TreeGrafter"/>
</dbReference>
<protein>
    <submittedName>
        <fullName evidence="2">Uncharacterized protein</fullName>
    </submittedName>
</protein>
<feature type="transmembrane region" description="Helical" evidence="1">
    <location>
        <begin position="176"/>
        <end position="193"/>
    </location>
</feature>
<dbReference type="OrthoDB" id="25157at2759"/>
<keyword evidence="3" id="KW-1185">Reference proteome</keyword>
<organism evidence="2 3">
    <name type="scientific">Olea europaea subsp. europaea</name>
    <dbReference type="NCBI Taxonomy" id="158383"/>
    <lineage>
        <taxon>Eukaryota</taxon>
        <taxon>Viridiplantae</taxon>
        <taxon>Streptophyta</taxon>
        <taxon>Embryophyta</taxon>
        <taxon>Tracheophyta</taxon>
        <taxon>Spermatophyta</taxon>
        <taxon>Magnoliopsida</taxon>
        <taxon>eudicotyledons</taxon>
        <taxon>Gunneridae</taxon>
        <taxon>Pentapetalae</taxon>
        <taxon>asterids</taxon>
        <taxon>lamiids</taxon>
        <taxon>Lamiales</taxon>
        <taxon>Oleaceae</taxon>
        <taxon>Oleeae</taxon>
        <taxon>Olea</taxon>
    </lineage>
</organism>
<dbReference type="Proteomes" id="UP000594638">
    <property type="component" value="Unassembled WGS sequence"/>
</dbReference>
<accession>A0A8S0R0I7</accession>
<keyword evidence="1" id="KW-0812">Transmembrane</keyword>
<reference evidence="2 3" key="1">
    <citation type="submission" date="2019-12" db="EMBL/GenBank/DDBJ databases">
        <authorList>
            <person name="Alioto T."/>
            <person name="Alioto T."/>
            <person name="Gomez Garrido J."/>
        </authorList>
    </citation>
    <scope>NUCLEOTIDE SEQUENCE [LARGE SCALE GENOMIC DNA]</scope>
</reference>
<sequence>MDSAPASLPIASTDVLLLEAVAEDDGSLPVAAGLAKEAAVFFQAGNLVDCLGVLNQLLQKREDDPKLGFFIRDGRSDPKGLIEILENVKKLSEKLARSSGGNFEAFGYNGSNTTAGTERSNMAHQFSSSPVASSDEFDTSVTTFNVAVIWFHLHEYAKSFSILDTLYQHIEPIDEGLLFLFAFCCWMLHYFHIMHQNMSM</sequence>
<name>A0A8S0R0I7_OLEEU</name>
<keyword evidence="1" id="KW-1133">Transmembrane helix</keyword>
<dbReference type="Gramene" id="OE9A016082T1">
    <property type="protein sequence ID" value="OE9A016082C1"/>
    <property type="gene ID" value="OE9A016082"/>
</dbReference>
<proteinExistence type="predicted"/>
<comment type="caution">
    <text evidence="2">The sequence shown here is derived from an EMBL/GenBank/DDBJ whole genome shotgun (WGS) entry which is preliminary data.</text>
</comment>
<keyword evidence="1" id="KW-0472">Membrane</keyword>